<dbReference type="GO" id="GO:0016020">
    <property type="term" value="C:membrane"/>
    <property type="evidence" value="ECO:0007669"/>
    <property type="project" value="UniProtKB-SubCell"/>
</dbReference>
<reference evidence="11 12" key="1">
    <citation type="submission" date="2013-08" db="EMBL/GenBank/DDBJ databases">
        <authorList>
            <person name="Durkin A.S."/>
            <person name="Haft D.R."/>
            <person name="McCorrison J."/>
            <person name="Torralba M."/>
            <person name="Gillis M."/>
            <person name="Haft D.H."/>
            <person name="Methe B."/>
            <person name="Sutton G."/>
            <person name="Nelson K.E."/>
        </authorList>
    </citation>
    <scope>NUCLEOTIDE SEQUENCE [LARGE SCALE GENOMIC DNA]</scope>
    <source>
        <strain evidence="10 12">ATCC 35536</strain>
        <strain evidence="9 11">VPI DR56BR1116</strain>
    </source>
</reference>
<evidence type="ECO:0000256" key="5">
    <source>
        <dbReference type="ARBA" id="ARBA00023136"/>
    </source>
</evidence>
<evidence type="ECO:0000256" key="1">
    <source>
        <dbReference type="ARBA" id="ARBA00004141"/>
    </source>
</evidence>
<dbReference type="EMBL" id="AUZJ01000053">
    <property type="protein sequence ID" value="ERF59966.1"/>
    <property type="molecule type" value="Genomic_DNA"/>
</dbReference>
<evidence type="ECO:0000313" key="11">
    <source>
        <dbReference type="Proteomes" id="UP000016412"/>
    </source>
</evidence>
<sequence length="320" mass="34274">MLKLFSMNSEITDRNETHAVLMRRAGYIALFGNLALACVKIVLSKVSGSLAVMGDGIDSLTDVAIALMTLIVSTIVSRPGDKEHPWGHGRAETTATMALSFVIFFAGTQLALSSVGSLIRHSYKSEVSAAALAAAAVSITGKAILAVTQYTLGKKSGSAIIKANAQNMKSDIVMSGGVLLGIGAARFFRCPSLDPVTALLVSAWVIKNAVAIFSDMNTELMDGNTDREIYKRLFDAASSVKGVSHPHRARIRKIASHWDIDLDIEVAADMSVSAAHEIACQVERAVRKAIPDVYDIMVHVEPAGLNDENEQYGLDENDVR</sequence>
<dbReference type="Pfam" id="PF16916">
    <property type="entry name" value="ZT_dimer"/>
    <property type="match status" value="1"/>
</dbReference>
<dbReference type="Gene3D" id="3.30.70.1350">
    <property type="entry name" value="Cation efflux protein, cytoplasmic domain"/>
    <property type="match status" value="1"/>
</dbReference>
<feature type="domain" description="Cation efflux protein cytoplasmic" evidence="8">
    <location>
        <begin position="226"/>
        <end position="302"/>
    </location>
</feature>
<feature type="transmembrane region" description="Helical" evidence="6">
    <location>
        <begin position="98"/>
        <end position="119"/>
    </location>
</feature>
<proteinExistence type="predicted"/>
<keyword evidence="4 6" id="KW-1133">Transmembrane helix</keyword>
<dbReference type="InterPro" id="IPR002524">
    <property type="entry name" value="Cation_efflux"/>
</dbReference>
<dbReference type="Gene3D" id="1.20.1510.10">
    <property type="entry name" value="Cation efflux protein transmembrane domain"/>
    <property type="match status" value="1"/>
</dbReference>
<evidence type="ECO:0000259" key="7">
    <source>
        <dbReference type="Pfam" id="PF01545"/>
    </source>
</evidence>
<gene>
    <name evidence="10" type="ORF">HMPREF0860_2423</name>
    <name evidence="9" type="ORF">HMPREF1325_0550</name>
</gene>
<evidence type="ECO:0000256" key="2">
    <source>
        <dbReference type="ARBA" id="ARBA00022448"/>
    </source>
</evidence>
<evidence type="ECO:0000259" key="8">
    <source>
        <dbReference type="Pfam" id="PF16916"/>
    </source>
</evidence>
<dbReference type="InterPro" id="IPR027470">
    <property type="entry name" value="Cation_efflux_CTD"/>
</dbReference>
<name>U1FKR1_TRESO</name>
<dbReference type="EMBL" id="AVQI01000065">
    <property type="protein sequence ID" value="ERK00797.1"/>
    <property type="molecule type" value="Genomic_DNA"/>
</dbReference>
<evidence type="ECO:0000313" key="9">
    <source>
        <dbReference type="EMBL" id="ERF59966.1"/>
    </source>
</evidence>
<dbReference type="InterPro" id="IPR058533">
    <property type="entry name" value="Cation_efflux_TM"/>
</dbReference>
<dbReference type="PANTHER" id="PTHR43840">
    <property type="entry name" value="MITOCHONDRIAL METAL TRANSPORTER 1-RELATED"/>
    <property type="match status" value="1"/>
</dbReference>
<dbReference type="Proteomes" id="UP000016646">
    <property type="component" value="Unassembled WGS sequence"/>
</dbReference>
<dbReference type="InterPro" id="IPR036837">
    <property type="entry name" value="Cation_efflux_CTD_sf"/>
</dbReference>
<comment type="subcellular location">
    <subcellularLocation>
        <location evidence="1">Membrane</location>
        <topology evidence="1">Multi-pass membrane protein</topology>
    </subcellularLocation>
</comment>
<keyword evidence="5 6" id="KW-0472">Membrane</keyword>
<organism evidence="9 11">
    <name type="scientific">Treponema socranskii subsp. socranskii VPI DR56BR1116 = ATCC 35536</name>
    <dbReference type="NCBI Taxonomy" id="1125725"/>
    <lineage>
        <taxon>Bacteria</taxon>
        <taxon>Pseudomonadati</taxon>
        <taxon>Spirochaetota</taxon>
        <taxon>Spirochaetia</taxon>
        <taxon>Spirochaetales</taxon>
        <taxon>Treponemataceae</taxon>
        <taxon>Treponema</taxon>
    </lineage>
</organism>
<evidence type="ECO:0000256" key="4">
    <source>
        <dbReference type="ARBA" id="ARBA00022989"/>
    </source>
</evidence>
<dbReference type="InterPro" id="IPR027469">
    <property type="entry name" value="Cation_efflux_TMD_sf"/>
</dbReference>
<dbReference type="Pfam" id="PF01545">
    <property type="entry name" value="Cation_efflux"/>
    <property type="match status" value="1"/>
</dbReference>
<keyword evidence="3 6" id="KW-0812">Transmembrane</keyword>
<dbReference type="SUPFAM" id="SSF160240">
    <property type="entry name" value="Cation efflux protein cytoplasmic domain-like"/>
    <property type="match status" value="1"/>
</dbReference>
<protein>
    <submittedName>
        <fullName evidence="9">Cation diffusion facilitator family transporter</fullName>
    </submittedName>
</protein>
<evidence type="ECO:0000313" key="12">
    <source>
        <dbReference type="Proteomes" id="UP000016646"/>
    </source>
</evidence>
<dbReference type="AlphaFoldDB" id="U1FKR1"/>
<evidence type="ECO:0000313" key="10">
    <source>
        <dbReference type="EMBL" id="ERK00797.1"/>
    </source>
</evidence>
<dbReference type="PATRIC" id="fig|1125725.3.peg.2077"/>
<feature type="transmembrane region" description="Helical" evidence="6">
    <location>
        <begin position="21"/>
        <end position="43"/>
    </location>
</feature>
<feature type="transmembrane region" description="Helical" evidence="6">
    <location>
        <begin position="131"/>
        <end position="152"/>
    </location>
</feature>
<dbReference type="SUPFAM" id="SSF161111">
    <property type="entry name" value="Cation efflux protein transmembrane domain-like"/>
    <property type="match status" value="1"/>
</dbReference>
<dbReference type="PANTHER" id="PTHR43840:SF50">
    <property type="entry name" value="MANGANESE EFFLUX SYSTEM PROTEIN MNES"/>
    <property type="match status" value="1"/>
</dbReference>
<dbReference type="STRING" id="1125725.HMPREF1325_0550"/>
<dbReference type="InterPro" id="IPR050291">
    <property type="entry name" value="CDF_Transporter"/>
</dbReference>
<dbReference type="GO" id="GO:0008324">
    <property type="term" value="F:monoatomic cation transmembrane transporter activity"/>
    <property type="evidence" value="ECO:0007669"/>
    <property type="project" value="InterPro"/>
</dbReference>
<keyword evidence="12" id="KW-1185">Reference proteome</keyword>
<dbReference type="eggNOG" id="COG0053">
    <property type="taxonomic scope" value="Bacteria"/>
</dbReference>
<dbReference type="Proteomes" id="UP000016412">
    <property type="component" value="Unassembled WGS sequence"/>
</dbReference>
<accession>U1FKR1</accession>
<feature type="domain" description="Cation efflux protein transmembrane" evidence="7">
    <location>
        <begin position="28"/>
        <end position="221"/>
    </location>
</feature>
<keyword evidence="2" id="KW-0813">Transport</keyword>
<comment type="caution">
    <text evidence="9">The sequence shown here is derived from an EMBL/GenBank/DDBJ whole genome shotgun (WGS) entry which is preliminary data.</text>
</comment>
<evidence type="ECO:0000256" key="6">
    <source>
        <dbReference type="SAM" id="Phobius"/>
    </source>
</evidence>
<dbReference type="NCBIfam" id="TIGR01297">
    <property type="entry name" value="CDF"/>
    <property type="match status" value="1"/>
</dbReference>
<evidence type="ECO:0000256" key="3">
    <source>
        <dbReference type="ARBA" id="ARBA00022692"/>
    </source>
</evidence>